<evidence type="ECO:0000313" key="2">
    <source>
        <dbReference type="Proteomes" id="UP000029628"/>
    </source>
</evidence>
<sequence length="135" mass="16095">MKHKLEKNGFISYMVLCIAMGLILVWSLTYREVVVMEQTVQEELVYTKNLYKVDGGVTWFLLYCKDNWRKLRSSYVLENSSQYRLTVHHIVNKRDTISAIVTCEDKKYQLSSQKRIELGIDRNRQSIFIEQIYPY</sequence>
<dbReference type="EMBL" id="JRNT01000006">
    <property type="protein sequence ID" value="KGF47941.1"/>
    <property type="molecule type" value="Genomic_DNA"/>
</dbReference>
<protein>
    <submittedName>
        <fullName evidence="1">Uncharacterized protein</fullName>
    </submittedName>
</protein>
<comment type="caution">
    <text evidence="1">The sequence shown here is derived from an EMBL/GenBank/DDBJ whole genome shotgun (WGS) entry which is preliminary data.</text>
</comment>
<dbReference type="Proteomes" id="UP000029628">
    <property type="component" value="Unassembled WGS sequence"/>
</dbReference>
<dbReference type="AlphaFoldDB" id="A0A096AMN4"/>
<gene>
    <name evidence="1" type="ORF">HMPREF0872_02300</name>
</gene>
<organism evidence="1 2">
    <name type="scientific">Veillonella montpellierensis DNF00314</name>
    <dbReference type="NCBI Taxonomy" id="1401067"/>
    <lineage>
        <taxon>Bacteria</taxon>
        <taxon>Bacillati</taxon>
        <taxon>Bacillota</taxon>
        <taxon>Negativicutes</taxon>
        <taxon>Veillonellales</taxon>
        <taxon>Veillonellaceae</taxon>
        <taxon>Veillonella</taxon>
    </lineage>
</organism>
<evidence type="ECO:0000313" key="1">
    <source>
        <dbReference type="EMBL" id="KGF47941.1"/>
    </source>
</evidence>
<reference evidence="1 2" key="1">
    <citation type="submission" date="2014-07" db="EMBL/GenBank/DDBJ databases">
        <authorList>
            <person name="McCorrison J."/>
            <person name="Sanka R."/>
            <person name="Torralba M."/>
            <person name="Gillis M."/>
            <person name="Haft D.H."/>
            <person name="Methe B."/>
            <person name="Sutton G."/>
            <person name="Nelson K.E."/>
        </authorList>
    </citation>
    <scope>NUCLEOTIDE SEQUENCE [LARGE SCALE GENOMIC DNA]</scope>
    <source>
        <strain evidence="1 2">DNF00314</strain>
    </source>
</reference>
<name>A0A096AMN4_9FIRM</name>
<proteinExistence type="predicted"/>
<dbReference type="RefSeq" id="WP_038151504.1">
    <property type="nucleotide sequence ID" value="NZ_JRNT01000006.1"/>
</dbReference>
<keyword evidence="2" id="KW-1185">Reference proteome</keyword>
<accession>A0A096AMN4</accession>